<dbReference type="Proteomes" id="UP000504606">
    <property type="component" value="Unplaced"/>
</dbReference>
<evidence type="ECO:0000313" key="3">
    <source>
        <dbReference type="RefSeq" id="XP_052125738.1"/>
    </source>
</evidence>
<protein>
    <submittedName>
        <fullName evidence="2 3">Uncharacterized protein LOC113202757 isoform X1</fullName>
    </submittedName>
</protein>
<gene>
    <name evidence="2 3" type="primary">LOC113202757</name>
</gene>
<name>A0A9C6U8S4_FRAOC</name>
<dbReference type="AlphaFoldDB" id="A0A9C6U8S4"/>
<evidence type="ECO:0000313" key="1">
    <source>
        <dbReference type="Proteomes" id="UP000504606"/>
    </source>
</evidence>
<sequence length="173" mass="19129">MMMTMVLKMLRKLGQSSYFRCAHTVVRCVRDDASRARVAVRPLCRSVLAGTRRARYALGRMWPPIQDSVDTVLVRVCLCVLPGAPARKTWKTGGRSGCSSSLDVCRRGPRSPSCKQDQNVDTITHSFGFHNRSSLGSCYASGSLVSDDVQCHRTDLRDNTHAADDTRPALDNL</sequence>
<evidence type="ECO:0000313" key="2">
    <source>
        <dbReference type="RefSeq" id="XP_052125737.1"/>
    </source>
</evidence>
<proteinExistence type="predicted"/>
<reference evidence="2 3" key="1">
    <citation type="submission" date="2025-04" db="UniProtKB">
        <authorList>
            <consortium name="RefSeq"/>
        </authorList>
    </citation>
    <scope>IDENTIFICATION</scope>
    <source>
        <tissue evidence="2 3">Whole organism</tissue>
    </source>
</reference>
<dbReference type="RefSeq" id="XP_052125737.1">
    <property type="nucleotide sequence ID" value="XM_052269777.1"/>
</dbReference>
<keyword evidence="1" id="KW-1185">Reference proteome</keyword>
<accession>A0A9C6U8S4</accession>
<dbReference type="KEGG" id="foc:113202757"/>
<dbReference type="RefSeq" id="XP_052125738.1">
    <property type="nucleotide sequence ID" value="XM_052269778.1"/>
</dbReference>
<dbReference type="GeneID" id="113202757"/>
<organism evidence="1 2">
    <name type="scientific">Frankliniella occidentalis</name>
    <name type="common">Western flower thrips</name>
    <name type="synonym">Euthrips occidentalis</name>
    <dbReference type="NCBI Taxonomy" id="133901"/>
    <lineage>
        <taxon>Eukaryota</taxon>
        <taxon>Metazoa</taxon>
        <taxon>Ecdysozoa</taxon>
        <taxon>Arthropoda</taxon>
        <taxon>Hexapoda</taxon>
        <taxon>Insecta</taxon>
        <taxon>Pterygota</taxon>
        <taxon>Neoptera</taxon>
        <taxon>Paraneoptera</taxon>
        <taxon>Thysanoptera</taxon>
        <taxon>Terebrantia</taxon>
        <taxon>Thripoidea</taxon>
        <taxon>Thripidae</taxon>
        <taxon>Frankliniella</taxon>
    </lineage>
</organism>